<dbReference type="PROSITE" id="PS52040">
    <property type="entry name" value="TOPO_IIA"/>
    <property type="match status" value="1"/>
</dbReference>
<dbReference type="InterPro" id="IPR050220">
    <property type="entry name" value="Type_II_DNA_Topoisomerases"/>
</dbReference>
<keyword evidence="4 9" id="KW-0067">ATP-binding</keyword>
<evidence type="ECO:0000256" key="2">
    <source>
        <dbReference type="ARBA" id="ARBA00008263"/>
    </source>
</evidence>
<dbReference type="PANTHER" id="PTHR43493">
    <property type="entry name" value="DNA GYRASE/TOPOISOMERASE SUBUNIT A"/>
    <property type="match status" value="1"/>
</dbReference>
<dbReference type="EMBL" id="QNBD01000028">
    <property type="protein sequence ID" value="RKX72337.1"/>
    <property type="molecule type" value="Genomic_DNA"/>
</dbReference>
<keyword evidence="6 9" id="KW-0238">DNA-binding</keyword>
<dbReference type="AlphaFoldDB" id="A0A660SNG5"/>
<accession>A0A660SNG5</accession>
<dbReference type="Pfam" id="PF00521">
    <property type="entry name" value="DNA_topoisoIV"/>
    <property type="match status" value="1"/>
</dbReference>
<reference evidence="12 13" key="1">
    <citation type="submission" date="2018-06" db="EMBL/GenBank/DDBJ databases">
        <title>Extensive metabolic versatility and redundancy in microbially diverse, dynamic hydrothermal sediments.</title>
        <authorList>
            <person name="Dombrowski N."/>
            <person name="Teske A."/>
            <person name="Baker B.J."/>
        </authorList>
    </citation>
    <scope>NUCLEOTIDE SEQUENCE [LARGE SCALE GENOMIC DNA]</scope>
    <source>
        <strain evidence="12">B10_G13</strain>
    </source>
</reference>
<dbReference type="SMART" id="SM00434">
    <property type="entry name" value="TOP4c"/>
    <property type="match status" value="1"/>
</dbReference>
<evidence type="ECO:0000256" key="1">
    <source>
        <dbReference type="ARBA" id="ARBA00000185"/>
    </source>
</evidence>
<feature type="active site" description="O-(5'-phospho-DNA)-tyrosine intermediate" evidence="9 10">
    <location>
        <position position="119"/>
    </location>
</feature>
<dbReference type="PANTHER" id="PTHR43493:SF5">
    <property type="entry name" value="DNA GYRASE SUBUNIT A, CHLOROPLASTIC_MITOCHONDRIAL"/>
    <property type="match status" value="1"/>
</dbReference>
<evidence type="ECO:0000256" key="10">
    <source>
        <dbReference type="PROSITE-ProRule" id="PRU01384"/>
    </source>
</evidence>
<keyword evidence="7 9" id="KW-0413">Isomerase</keyword>
<dbReference type="Gene3D" id="1.10.268.10">
    <property type="entry name" value="Topoisomerase, domain 3"/>
    <property type="match status" value="1"/>
</dbReference>
<dbReference type="SUPFAM" id="SSF101904">
    <property type="entry name" value="GyrA/ParC C-terminal domain-like"/>
    <property type="match status" value="1"/>
</dbReference>
<evidence type="ECO:0000256" key="4">
    <source>
        <dbReference type="ARBA" id="ARBA00022840"/>
    </source>
</evidence>
<evidence type="ECO:0000256" key="3">
    <source>
        <dbReference type="ARBA" id="ARBA00022741"/>
    </source>
</evidence>
<name>A0A660SNG5_UNCT6</name>
<dbReference type="Gene3D" id="3.90.199.10">
    <property type="entry name" value="Topoisomerase II, domain 5"/>
    <property type="match status" value="1"/>
</dbReference>
<protein>
    <recommendedName>
        <fullName evidence="9">DNA gyrase subunit A</fullName>
        <ecNumber evidence="9">5.6.2.2</ecNumber>
    </recommendedName>
</protein>
<feature type="domain" description="Topo IIA-type catalytic" evidence="11">
    <location>
        <begin position="31"/>
        <end position="496"/>
    </location>
</feature>
<dbReference type="InterPro" id="IPR002205">
    <property type="entry name" value="Topo_IIA_dom_A"/>
</dbReference>
<comment type="subunit">
    <text evidence="8">Heterotetramer composed of ParC and ParE.</text>
</comment>
<dbReference type="InterPro" id="IPR013760">
    <property type="entry name" value="Topo_IIA-like_dom_sf"/>
</dbReference>
<comment type="subunit">
    <text evidence="9">Heterotetramer, composed of two GyrA and two GyrB chains. In the heterotetramer, GyrA contains the active site tyrosine that forms a transient covalent intermediate with DNA, while GyrB binds cofactors and catalyzes ATP hydrolysis.</text>
</comment>
<proteinExistence type="inferred from homology"/>
<dbReference type="CDD" id="cd00187">
    <property type="entry name" value="TOP4c"/>
    <property type="match status" value="1"/>
</dbReference>
<dbReference type="Gene3D" id="3.30.1360.40">
    <property type="match status" value="1"/>
</dbReference>
<dbReference type="GO" id="GO:0005737">
    <property type="term" value="C:cytoplasm"/>
    <property type="evidence" value="ECO:0007669"/>
    <property type="project" value="UniProtKB-SubCell"/>
</dbReference>
<evidence type="ECO:0000313" key="13">
    <source>
        <dbReference type="Proteomes" id="UP000271125"/>
    </source>
</evidence>
<comment type="miscellaneous">
    <text evidence="9">Few gyrases are as efficient as E.coli at forming negative supercoils. Not all organisms have 2 type II topoisomerases; in organisms with a single type II topoisomerase this enzyme also has to decatenate newly replicated chromosomes.</text>
</comment>
<evidence type="ECO:0000313" key="12">
    <source>
        <dbReference type="EMBL" id="RKX72337.1"/>
    </source>
</evidence>
<evidence type="ECO:0000256" key="8">
    <source>
        <dbReference type="ARBA" id="ARBA00063644"/>
    </source>
</evidence>
<comment type="catalytic activity">
    <reaction evidence="1 9 10">
        <text>ATP-dependent breakage, passage and rejoining of double-stranded DNA.</text>
        <dbReference type="EC" id="5.6.2.2"/>
    </reaction>
</comment>
<dbReference type="SUPFAM" id="SSF56719">
    <property type="entry name" value="Type II DNA topoisomerase"/>
    <property type="match status" value="1"/>
</dbReference>
<dbReference type="GO" id="GO:0006261">
    <property type="term" value="P:DNA-templated DNA replication"/>
    <property type="evidence" value="ECO:0007669"/>
    <property type="project" value="UniProtKB-UniRule"/>
</dbReference>
<keyword evidence="5 9" id="KW-0799">Topoisomerase</keyword>
<dbReference type="FunFam" id="2.120.10.90:FF:000005">
    <property type="entry name" value="DNA topoisomerase 4 subunit A"/>
    <property type="match status" value="1"/>
</dbReference>
<comment type="similarity">
    <text evidence="2 9">Belongs to the type II topoisomerase GyrA/ParC subunit family.</text>
</comment>
<comment type="caution">
    <text evidence="12">The sequence shown here is derived from an EMBL/GenBank/DDBJ whole genome shotgun (WGS) entry which is preliminary data.</text>
</comment>
<keyword evidence="9" id="KW-0963">Cytoplasm</keyword>
<sequence>MSDRFTEINISKELKDAYLEYSMSVIVGRALPDAKDGLKPVHRRILFAMSEMGLYHNKPHKKSASVIGEVLGKFHPHGDQSIYNALVRMAQEFSLRYPLVDGQGNFGSIDGDPPAAYRYTEARLSKIAAEMLVNIKEDTVNMIPNFDARINEPSVMPARIPNLLINGASGIAVGMATNIPPHNLTEVIEGAEYLIEHKDANIDELMQFIKGPDFPTQGVISGAIGIRDAYMTGRGSIQIQGRANYETTKNGREKIIITELPYQVNKANLICSIAKYAKEKRIEGIHDLKDESDRNGIRICLEIKKGYDKKIVLNNIYKYTQLRTNFGIIMLAIVNGVPKILNLKEILNVFIEHRKEIITRRSQFRLNKAEKRAHIVEGLKKAIDHIDEIIEIIKSGNDVNDAANKLINRFSFSVEQANAILEIKLSRLTKLERSKLDEEYEKLIKDIAFYKSIIESEPLLLQEIKKELIEIREKYGDDRLTEIKNERPEDLDIEDLIADEKVVVFISNKGYIKRMSLSTYKNQKRGGKGIMGIQTAKEDFAKGIFVTSTHNYILIFTDKGKAYWLKIYKIPVGGRLAKGRAIINLINCNSGEKVKAIVPVKSFDDDKYLILVTNKGIIKRLRLSDFSHPRITGIIFAKLGENEVINEIKITSGSDSVIIVTKNGMAIHFNEDEVRVMGRSAHGVRGISLKKNDEIIGMVVAHRNDNLLVITDKGFGKQTGVKQYRKTHRGGKGVIAIKTDESRGNVIAIKETHDNDELIFITKTGNVVRMKSSEIKVIGRNTKGVRIIRLKEDDTIVDVEKITPDV</sequence>
<dbReference type="Pfam" id="PF03989">
    <property type="entry name" value="DNA_gyraseA_C"/>
    <property type="match status" value="6"/>
</dbReference>
<dbReference type="HAMAP" id="MF_01897">
    <property type="entry name" value="GyrA"/>
    <property type="match status" value="1"/>
</dbReference>
<dbReference type="FunFam" id="3.30.1360.40:FF:000002">
    <property type="entry name" value="DNA gyrase subunit A"/>
    <property type="match status" value="1"/>
</dbReference>
<dbReference type="Proteomes" id="UP000271125">
    <property type="component" value="Unassembled WGS sequence"/>
</dbReference>
<keyword evidence="3 9" id="KW-0547">Nucleotide-binding</keyword>
<dbReference type="GO" id="GO:0005694">
    <property type="term" value="C:chromosome"/>
    <property type="evidence" value="ECO:0007669"/>
    <property type="project" value="InterPro"/>
</dbReference>
<dbReference type="FunFam" id="3.90.199.10:FF:000001">
    <property type="entry name" value="DNA gyrase subunit A"/>
    <property type="match status" value="1"/>
</dbReference>
<comment type="subcellular location">
    <subcellularLocation>
        <location evidence="9">Cytoplasm</location>
    </subcellularLocation>
</comment>
<evidence type="ECO:0000256" key="9">
    <source>
        <dbReference type="HAMAP-Rule" id="MF_01897"/>
    </source>
</evidence>
<dbReference type="InterPro" id="IPR035516">
    <property type="entry name" value="Gyrase/topoIV_suA_C"/>
</dbReference>
<dbReference type="InterPro" id="IPR005743">
    <property type="entry name" value="GyrA"/>
</dbReference>
<comment type="function">
    <text evidence="9">A type II topoisomerase that negatively supercoils closed circular double-stranded (ds) DNA in an ATP-dependent manner to modulate DNA topology and maintain chromosomes in an underwound state. Negative supercoiling favors strand separation, and DNA replication, transcription, recombination and repair, all of which involve strand separation. Also able to catalyze the interconversion of other topological isomers of dsDNA rings, including catenanes and knotted rings. Type II topoisomerases break and join 2 DNA strands simultaneously in an ATP-dependent manner.</text>
</comment>
<dbReference type="InterPro" id="IPR006691">
    <property type="entry name" value="GyrA/parC_rep"/>
</dbReference>
<dbReference type="GO" id="GO:0009330">
    <property type="term" value="C:DNA topoisomerase type II (double strand cut, ATP-hydrolyzing) complex"/>
    <property type="evidence" value="ECO:0007669"/>
    <property type="project" value="TreeGrafter"/>
</dbReference>
<dbReference type="GO" id="GO:0003677">
    <property type="term" value="F:DNA binding"/>
    <property type="evidence" value="ECO:0007669"/>
    <property type="project" value="UniProtKB-UniRule"/>
</dbReference>
<gene>
    <name evidence="9" type="primary">gyrA</name>
    <name evidence="12" type="ORF">DRP43_01015</name>
</gene>
<dbReference type="GO" id="GO:0005524">
    <property type="term" value="F:ATP binding"/>
    <property type="evidence" value="ECO:0007669"/>
    <property type="project" value="UniProtKB-UniRule"/>
</dbReference>
<dbReference type="FunFam" id="1.10.268.10:FF:000001">
    <property type="entry name" value="DNA gyrase subunit A"/>
    <property type="match status" value="1"/>
</dbReference>
<evidence type="ECO:0000259" key="11">
    <source>
        <dbReference type="PROSITE" id="PS52040"/>
    </source>
</evidence>
<dbReference type="GO" id="GO:0034335">
    <property type="term" value="F:DNA negative supercoiling activity"/>
    <property type="evidence" value="ECO:0007669"/>
    <property type="project" value="UniProtKB-ARBA"/>
</dbReference>
<dbReference type="GO" id="GO:0006265">
    <property type="term" value="P:DNA topological change"/>
    <property type="evidence" value="ECO:0007669"/>
    <property type="project" value="UniProtKB-UniRule"/>
</dbReference>
<dbReference type="InterPro" id="IPR013758">
    <property type="entry name" value="Topo_IIA_A/C_ab"/>
</dbReference>
<dbReference type="InterPro" id="IPR013757">
    <property type="entry name" value="Topo_IIA_A_a_sf"/>
</dbReference>
<dbReference type="NCBIfam" id="TIGR01063">
    <property type="entry name" value="gyrA"/>
    <property type="match status" value="1"/>
</dbReference>
<dbReference type="Gene3D" id="2.120.10.90">
    <property type="entry name" value="DNA gyrase/topoisomerase IV, subunit A, C-terminal"/>
    <property type="match status" value="1"/>
</dbReference>
<evidence type="ECO:0000256" key="5">
    <source>
        <dbReference type="ARBA" id="ARBA00023029"/>
    </source>
</evidence>
<dbReference type="NCBIfam" id="NF004044">
    <property type="entry name" value="PRK05561.1"/>
    <property type="match status" value="1"/>
</dbReference>
<evidence type="ECO:0000256" key="6">
    <source>
        <dbReference type="ARBA" id="ARBA00023125"/>
    </source>
</evidence>
<feature type="short sequence motif" description="GyrA-box" evidence="9">
    <location>
        <begin position="523"/>
        <end position="529"/>
    </location>
</feature>
<dbReference type="EC" id="5.6.2.2" evidence="9"/>
<dbReference type="NCBIfam" id="NF004043">
    <property type="entry name" value="PRK05560.1"/>
    <property type="match status" value="1"/>
</dbReference>
<organism evidence="12 13">
    <name type="scientific">candidate division TA06 bacterium</name>
    <dbReference type="NCBI Taxonomy" id="2250710"/>
    <lineage>
        <taxon>Bacteria</taxon>
        <taxon>Bacteria division TA06</taxon>
    </lineage>
</organism>
<evidence type="ECO:0000256" key="7">
    <source>
        <dbReference type="ARBA" id="ARBA00023235"/>
    </source>
</evidence>